<dbReference type="InterPro" id="IPR018644">
    <property type="entry name" value="DUF2071"/>
</dbReference>
<dbReference type="InterPro" id="IPR023375">
    <property type="entry name" value="ADC_dom_sf"/>
</dbReference>
<evidence type="ECO:0000313" key="2">
    <source>
        <dbReference type="EMBL" id="MCY1083670.1"/>
    </source>
</evidence>
<reference evidence="2 3" key="1">
    <citation type="submission" date="2022-11" db="EMBL/GenBank/DDBJ databases">
        <title>Minimal conservation of predation-associated metabolite biosynthetic gene clusters underscores biosynthetic potential of Myxococcota including descriptions for ten novel species: Archangium lansinium sp. nov., Myxococcus landrumus sp. nov., Nannocystis bai.</title>
        <authorList>
            <person name="Ahearne A."/>
            <person name="Stevens C."/>
            <person name="Phillips K."/>
        </authorList>
    </citation>
    <scope>NUCLEOTIDE SEQUENCE [LARGE SCALE GENOMIC DNA]</scope>
    <source>
        <strain evidence="2 3">MIWBW</strain>
    </source>
</reference>
<dbReference type="PANTHER" id="PTHR39186:SF1">
    <property type="entry name" value="DUF2071 DOMAIN-CONTAINING PROTEIN"/>
    <property type="match status" value="1"/>
</dbReference>
<dbReference type="PANTHER" id="PTHR39186">
    <property type="entry name" value="DUF2071 FAMILY PROTEIN"/>
    <property type="match status" value="1"/>
</dbReference>
<keyword evidence="3" id="KW-1185">Reference proteome</keyword>
<dbReference type="EMBL" id="JAPNKA010000001">
    <property type="protein sequence ID" value="MCY1083670.1"/>
    <property type="molecule type" value="Genomic_DNA"/>
</dbReference>
<dbReference type="SUPFAM" id="SSF160104">
    <property type="entry name" value="Acetoacetate decarboxylase-like"/>
    <property type="match status" value="1"/>
</dbReference>
<protein>
    <submittedName>
        <fullName evidence="2">DUF2071 domain-containing protein</fullName>
    </submittedName>
</protein>
<name>A0ABT4APP0_9BACT</name>
<organism evidence="2 3">
    <name type="scientific">Archangium lansingense</name>
    <dbReference type="NCBI Taxonomy" id="2995310"/>
    <lineage>
        <taxon>Bacteria</taxon>
        <taxon>Pseudomonadati</taxon>
        <taxon>Myxococcota</taxon>
        <taxon>Myxococcia</taxon>
        <taxon>Myxococcales</taxon>
        <taxon>Cystobacterineae</taxon>
        <taxon>Archangiaceae</taxon>
        <taxon>Archangium</taxon>
    </lineage>
</organism>
<evidence type="ECO:0000313" key="3">
    <source>
        <dbReference type="Proteomes" id="UP001207654"/>
    </source>
</evidence>
<comment type="caution">
    <text evidence="2">The sequence shown here is derived from an EMBL/GenBank/DDBJ whole genome shotgun (WGS) entry which is preliminary data.</text>
</comment>
<evidence type="ECO:0000256" key="1">
    <source>
        <dbReference type="SAM" id="MobiDB-lite"/>
    </source>
</evidence>
<dbReference type="Proteomes" id="UP001207654">
    <property type="component" value="Unassembled WGS sequence"/>
</dbReference>
<dbReference type="RefSeq" id="WP_267542193.1">
    <property type="nucleotide sequence ID" value="NZ_JAPNKA010000001.1"/>
</dbReference>
<proteinExistence type="predicted"/>
<accession>A0ABT4APP0</accession>
<gene>
    <name evidence="2" type="ORF">OV287_55450</name>
</gene>
<sequence>MTAQPEAPGTDIPTPSPFVPRPASGPWDVTTLLLDFAIITYAVPPEALARHLPPDFEPDTFVLKDGRRVAFVSAVPFRDEEFRFGFAPFFRARMGQTNYRAYVRYRGERAVWFFGTSLDSFWVGVPRSLWKLPWHPARMRFQTRWSGEGGPCEHYRLDTQGTWGRAELELVGTETPMGCLDGFRDEEETAVVLTHPLRGFYTRRDGRPGTYSVWHERLRLHRAHVHVARFQVFEELGLTTPESVPHSALVQRSTEFIIFLPPRPL</sequence>
<feature type="region of interest" description="Disordered" evidence="1">
    <location>
        <begin position="1"/>
        <end position="20"/>
    </location>
</feature>
<dbReference type="Pfam" id="PF09844">
    <property type="entry name" value="DUF2071"/>
    <property type="match status" value="1"/>
</dbReference>